<dbReference type="AlphaFoldDB" id="A0A9W6CX99"/>
<keyword evidence="8" id="KW-1185">Reference proteome</keyword>
<evidence type="ECO:0000256" key="2">
    <source>
        <dbReference type="ARBA" id="ARBA00006896"/>
    </source>
</evidence>
<proteinExistence type="inferred from homology"/>
<evidence type="ECO:0000256" key="1">
    <source>
        <dbReference type="ARBA" id="ARBA00003640"/>
    </source>
</evidence>
<sequence length="131" mass="15359">MKDYSFYKDPAKRTVKPELFSNMAEGLAKCIDQADPKKNKRTQIRKFYDEVVRLNAQARSYPQDWDKILPLVNMIIAKAAYAEGRKLVTNDFVEFLKESIRQVQNAEDLDVFANLFEAFMGFYKKYRPSDN</sequence>
<evidence type="ECO:0000256" key="6">
    <source>
        <dbReference type="ARBA" id="ARBA00031723"/>
    </source>
</evidence>
<keyword evidence="5" id="KW-0051">Antiviral defense</keyword>
<keyword evidence="4" id="KW-0694">RNA-binding</keyword>
<dbReference type="GO" id="GO:0003723">
    <property type="term" value="F:RNA binding"/>
    <property type="evidence" value="ECO:0007669"/>
    <property type="project" value="UniProtKB-KW"/>
</dbReference>
<evidence type="ECO:0000256" key="5">
    <source>
        <dbReference type="ARBA" id="ARBA00023118"/>
    </source>
</evidence>
<dbReference type="InterPro" id="IPR010149">
    <property type="entry name" value="CRISPR-assoc_prot_Csm2_III-A"/>
</dbReference>
<gene>
    <name evidence="7" type="primary">csm2_2</name>
    <name evidence="7" type="ORF">DAMNIGENAA_17370</name>
</gene>
<comment type="caution">
    <text evidence="7">The sequence shown here is derived from an EMBL/GenBank/DDBJ whole genome shotgun (WGS) entry which is preliminary data.</text>
</comment>
<dbReference type="NCBIfam" id="TIGR01870">
    <property type="entry name" value="cas_TM1810_Csm2"/>
    <property type="match status" value="1"/>
</dbReference>
<dbReference type="Proteomes" id="UP001144372">
    <property type="component" value="Unassembled WGS sequence"/>
</dbReference>
<organism evidence="7 8">
    <name type="scientific">Desulforhabdus amnigena</name>
    <dbReference type="NCBI Taxonomy" id="40218"/>
    <lineage>
        <taxon>Bacteria</taxon>
        <taxon>Pseudomonadati</taxon>
        <taxon>Thermodesulfobacteriota</taxon>
        <taxon>Syntrophobacteria</taxon>
        <taxon>Syntrophobacterales</taxon>
        <taxon>Syntrophobacteraceae</taxon>
        <taxon>Desulforhabdus</taxon>
    </lineage>
</organism>
<evidence type="ECO:0000313" key="8">
    <source>
        <dbReference type="Proteomes" id="UP001144372"/>
    </source>
</evidence>
<protein>
    <recommendedName>
        <fullName evidence="3">CRISPR system Cms protein Csm2</fullName>
    </recommendedName>
    <alternativeName>
        <fullName evidence="6">CRISPR type III A-associated protein Csm2</fullName>
    </alternativeName>
</protein>
<dbReference type="GO" id="GO:0051607">
    <property type="term" value="P:defense response to virus"/>
    <property type="evidence" value="ECO:0007669"/>
    <property type="project" value="UniProtKB-KW"/>
</dbReference>
<dbReference type="Pfam" id="PF03750">
    <property type="entry name" value="Csm2_III-A"/>
    <property type="match status" value="1"/>
</dbReference>
<evidence type="ECO:0000313" key="7">
    <source>
        <dbReference type="EMBL" id="GLI34304.1"/>
    </source>
</evidence>
<evidence type="ECO:0000256" key="3">
    <source>
        <dbReference type="ARBA" id="ARBA00016118"/>
    </source>
</evidence>
<comment type="similarity">
    <text evidence="2">Belongs to the CRISPR-associated Csm2 family.</text>
</comment>
<name>A0A9W6CX99_9BACT</name>
<comment type="function">
    <text evidence="1">This subunit may be involved in monitoring complementarity of crRNA and target RNA.</text>
</comment>
<evidence type="ECO:0000256" key="4">
    <source>
        <dbReference type="ARBA" id="ARBA00022884"/>
    </source>
</evidence>
<dbReference type="EMBL" id="BSDR01000001">
    <property type="protein sequence ID" value="GLI34304.1"/>
    <property type="molecule type" value="Genomic_DNA"/>
</dbReference>
<reference evidence="7" key="1">
    <citation type="submission" date="2022-12" db="EMBL/GenBank/DDBJ databases">
        <title>Reference genome sequencing for broad-spectrum identification of bacterial and archaeal isolates by mass spectrometry.</title>
        <authorList>
            <person name="Sekiguchi Y."/>
            <person name="Tourlousse D.M."/>
        </authorList>
    </citation>
    <scope>NUCLEOTIDE SEQUENCE</scope>
    <source>
        <strain evidence="7">ASRB1</strain>
    </source>
</reference>
<dbReference type="RefSeq" id="WP_281793560.1">
    <property type="nucleotide sequence ID" value="NZ_BSDR01000001.1"/>
</dbReference>
<accession>A0A9W6CX99</accession>